<evidence type="ECO:0000313" key="2">
    <source>
        <dbReference type="Proteomes" id="UP000031521"/>
    </source>
</evidence>
<dbReference type="RefSeq" id="WP_082033253.1">
    <property type="nucleotide sequence ID" value="NZ_CP004393.1"/>
</dbReference>
<sequence length="314" mass="35325">MMMKPLGSAAHPMEDTIESVIRDAPLFRGGAGMVYGPVSGGISNENWRVQARDGSGDWFVKVPGNGTEMFIDRATALEASQRAAAAGLGPRVYDDLADRGVEINDFLPDRRPSTHSDFAGLDNCRAAIAAYRTMHGLPALGLTKTVFDMIDEHLRQVRELGAPMYRDGAWLLTNTALAKEAMEASGYDLVTSFNDPMPGNFMIGEDGTIMLIDYEYASMNDRCYDLGIWFGEMFFTPGRERELIEAYFGEVRDDIVSRVTVHKALADVKWCLWSMVQLSVSRLDFDFHKYGMWKKMRARSIMEHPDWAMHLRRL</sequence>
<dbReference type="Gene3D" id="3.30.200.20">
    <property type="entry name" value="Phosphorylase Kinase, domain 1"/>
    <property type="match status" value="1"/>
</dbReference>
<dbReference type="Pfam" id="PF01633">
    <property type="entry name" value="Choline_kinase"/>
    <property type="match status" value="1"/>
</dbReference>
<keyword evidence="2" id="KW-1185">Reference proteome</keyword>
<gene>
    <name evidence="1" type="ORF">P73_2848</name>
</gene>
<reference evidence="1 2" key="1">
    <citation type="journal article" date="2014" name="Int. J. Syst. Evol. Microbiol.">
        <title>Celeribacter indicus sp. nov., a polycyclic aromatic hydrocarbon-degrading bacterium from deep-sea sediment and reclassification of Huaishuia halophila as Celeribacter halophilus comb. nov.</title>
        <authorList>
            <person name="Lai Q."/>
            <person name="Cao J."/>
            <person name="Yuan J."/>
            <person name="Li F."/>
            <person name="Shao Z."/>
        </authorList>
    </citation>
    <scope>NUCLEOTIDE SEQUENCE [LARGE SCALE GENOMIC DNA]</scope>
    <source>
        <strain evidence="1">P73</strain>
    </source>
</reference>
<dbReference type="Gene3D" id="3.90.1200.10">
    <property type="match status" value="1"/>
</dbReference>
<dbReference type="PANTHER" id="PTHR22603:SF66">
    <property type="entry name" value="ETHANOLAMINE KINASE"/>
    <property type="match status" value="1"/>
</dbReference>
<dbReference type="GO" id="GO:0004305">
    <property type="term" value="F:ethanolamine kinase activity"/>
    <property type="evidence" value="ECO:0007669"/>
    <property type="project" value="TreeGrafter"/>
</dbReference>
<protein>
    <submittedName>
        <fullName evidence="1">Choline/ethanolamine kinase</fullName>
    </submittedName>
</protein>
<dbReference type="KEGG" id="cid:P73_2848"/>
<keyword evidence="1" id="KW-0418">Kinase</keyword>
<evidence type="ECO:0000313" key="1">
    <source>
        <dbReference type="EMBL" id="AJE47563.1"/>
    </source>
</evidence>
<organism evidence="1 2">
    <name type="scientific">Celeribacter indicus</name>
    <dbReference type="NCBI Taxonomy" id="1208324"/>
    <lineage>
        <taxon>Bacteria</taxon>
        <taxon>Pseudomonadati</taxon>
        <taxon>Pseudomonadota</taxon>
        <taxon>Alphaproteobacteria</taxon>
        <taxon>Rhodobacterales</taxon>
        <taxon>Roseobacteraceae</taxon>
        <taxon>Celeribacter</taxon>
    </lineage>
</organism>
<dbReference type="InterPro" id="IPR011009">
    <property type="entry name" value="Kinase-like_dom_sf"/>
</dbReference>
<dbReference type="SUPFAM" id="SSF56112">
    <property type="entry name" value="Protein kinase-like (PK-like)"/>
    <property type="match status" value="1"/>
</dbReference>
<dbReference type="AlphaFoldDB" id="A0A0B5DW01"/>
<proteinExistence type="predicted"/>
<dbReference type="EMBL" id="CP004393">
    <property type="protein sequence ID" value="AJE47563.1"/>
    <property type="molecule type" value="Genomic_DNA"/>
</dbReference>
<dbReference type="GO" id="GO:0006646">
    <property type="term" value="P:phosphatidylethanolamine biosynthetic process"/>
    <property type="evidence" value="ECO:0007669"/>
    <property type="project" value="TreeGrafter"/>
</dbReference>
<dbReference type="PANTHER" id="PTHR22603">
    <property type="entry name" value="CHOLINE/ETHANOALAMINE KINASE"/>
    <property type="match status" value="1"/>
</dbReference>
<keyword evidence="1" id="KW-0808">Transferase</keyword>
<dbReference type="HOGENOM" id="CLU_055115_0_0_5"/>
<dbReference type="OrthoDB" id="179763at2"/>
<name>A0A0B5DW01_9RHOB</name>
<accession>A0A0B5DW01</accession>
<dbReference type="CDD" id="cd05151">
    <property type="entry name" value="ChoK-like"/>
    <property type="match status" value="1"/>
</dbReference>
<dbReference type="STRING" id="1208324.P73_2848"/>
<dbReference type="GO" id="GO:0005737">
    <property type="term" value="C:cytoplasm"/>
    <property type="evidence" value="ECO:0007669"/>
    <property type="project" value="TreeGrafter"/>
</dbReference>
<dbReference type="Proteomes" id="UP000031521">
    <property type="component" value="Chromosome"/>
</dbReference>